<dbReference type="InterPro" id="IPR001623">
    <property type="entry name" value="DnaJ_domain"/>
</dbReference>
<keyword evidence="1 9" id="KW-0963">Cytoplasm</keyword>
<feature type="binding site" evidence="9">
    <location>
        <position position="201"/>
    </location>
    <ligand>
        <name>Zn(2+)</name>
        <dbReference type="ChEBI" id="CHEBI:29105"/>
        <label>1</label>
    </ligand>
</feature>
<feature type="binding site" evidence="9">
    <location>
        <position position="190"/>
    </location>
    <ligand>
        <name>Zn(2+)</name>
        <dbReference type="ChEBI" id="CHEBI:29105"/>
        <label>2</label>
    </ligand>
</feature>
<dbReference type="SUPFAM" id="SSF57938">
    <property type="entry name" value="DnaJ/Hsp40 cysteine-rich domain"/>
    <property type="match status" value="1"/>
</dbReference>
<protein>
    <recommendedName>
        <fullName evidence="9">Chaperone protein DnaJ</fullName>
    </recommendedName>
</protein>
<dbReference type="InterPro" id="IPR036410">
    <property type="entry name" value="HSP_DnaJ_Cys-rich_dom_sf"/>
</dbReference>
<feature type="binding site" evidence="9">
    <location>
        <position position="161"/>
    </location>
    <ligand>
        <name>Zn(2+)</name>
        <dbReference type="ChEBI" id="CHEBI:29105"/>
        <label>2</label>
    </ligand>
</feature>
<comment type="function">
    <text evidence="9">Participates actively in the response to hyperosmotic and heat shock by preventing the aggregation of stress-denatured proteins and by disaggregating proteins, also in an autonomous, DnaK-independent fashion. Unfolded proteins bind initially to DnaJ; upon interaction with the DnaJ-bound protein, DnaK hydrolyzes its bound ATP, resulting in the formation of a stable complex. GrpE releases ADP from DnaK; ATP binding to DnaK triggers the release of the substrate protein, thus completing the reaction cycle. Several rounds of ATP-dependent interactions between DnaJ, DnaK and GrpE are required for fully efficient folding. Also involved, together with DnaK and GrpE, in the DNA replication of plasmids through activation of initiation proteins.</text>
</comment>
<feature type="binding site" evidence="9">
    <location>
        <position position="147"/>
    </location>
    <ligand>
        <name>Zn(2+)</name>
        <dbReference type="ChEBI" id="CHEBI:29105"/>
        <label>1</label>
    </ligand>
</feature>
<dbReference type="Pfam" id="PF00684">
    <property type="entry name" value="DnaJ_CXXCXGXG"/>
    <property type="match status" value="1"/>
</dbReference>
<dbReference type="HAMAP" id="MF_01152">
    <property type="entry name" value="DnaJ"/>
    <property type="match status" value="1"/>
</dbReference>
<evidence type="ECO:0000313" key="14">
    <source>
        <dbReference type="Proteomes" id="UP001221763"/>
    </source>
</evidence>
<comment type="subunit">
    <text evidence="9">Homodimer.</text>
</comment>
<feature type="binding site" evidence="9">
    <location>
        <position position="164"/>
    </location>
    <ligand>
        <name>Zn(2+)</name>
        <dbReference type="ChEBI" id="CHEBI:29105"/>
        <label>2</label>
    </ligand>
</feature>
<dbReference type="NCBIfam" id="NF008035">
    <property type="entry name" value="PRK10767.1"/>
    <property type="match status" value="1"/>
</dbReference>
<dbReference type="Gene3D" id="2.10.230.10">
    <property type="entry name" value="Heat shock protein DnaJ, cysteine-rich domain"/>
    <property type="match status" value="1"/>
</dbReference>
<dbReference type="Pfam" id="PF00226">
    <property type="entry name" value="DnaJ"/>
    <property type="match status" value="1"/>
</dbReference>
<dbReference type="SUPFAM" id="SSF46565">
    <property type="entry name" value="Chaperone J-domain"/>
    <property type="match status" value="1"/>
</dbReference>
<dbReference type="CDD" id="cd10747">
    <property type="entry name" value="DnaJ_C"/>
    <property type="match status" value="1"/>
</dbReference>
<dbReference type="CDD" id="cd06257">
    <property type="entry name" value="DnaJ"/>
    <property type="match status" value="1"/>
</dbReference>
<evidence type="ECO:0000259" key="12">
    <source>
        <dbReference type="PROSITE" id="PS51188"/>
    </source>
</evidence>
<reference evidence="13 14" key="1">
    <citation type="journal article" date="2023" name="Plant">
        <title>Draft Genome Sequence Resource of CBPPT1, a 'Candidatus Phytoplasma trifolii'-Related Strain Associated with Potato Purple Top Disease in the Columbia Basin, U.S.A.</title>
        <authorList>
            <person name="Wei W."/>
            <person name="Shao J."/>
            <person name="Bottner-Parker K.D."/>
            <person name="Zhao Y."/>
        </authorList>
    </citation>
    <scope>NUCLEOTIDE SEQUENCE [LARGE SCALE GENOMIC DNA]</scope>
    <source>
        <strain evidence="13 14">CBPPT1</strain>
    </source>
</reference>
<dbReference type="Gene3D" id="2.60.260.20">
    <property type="entry name" value="Urease metallochaperone UreE, N-terminal domain"/>
    <property type="match status" value="2"/>
</dbReference>
<dbReference type="EMBL" id="JANHJP010000002">
    <property type="protein sequence ID" value="MDC9031915.1"/>
    <property type="molecule type" value="Genomic_DNA"/>
</dbReference>
<dbReference type="InterPro" id="IPR001305">
    <property type="entry name" value="HSP_DnaJ_Cys-rich_dom"/>
</dbReference>
<dbReference type="PROSITE" id="PS50076">
    <property type="entry name" value="DNAJ_2"/>
    <property type="match status" value="1"/>
</dbReference>
<feature type="zinc finger region" description="CR-type" evidence="10">
    <location>
        <begin position="131"/>
        <end position="213"/>
    </location>
</feature>
<dbReference type="Gene3D" id="1.10.287.110">
    <property type="entry name" value="DnaJ domain"/>
    <property type="match status" value="1"/>
</dbReference>
<comment type="domain">
    <text evidence="9">The J domain is necessary and sufficient to stimulate DnaK ATPase activity. Zinc center 1 plays an important role in the autonomous, DnaK-independent chaperone activity of DnaJ. Zinc center 2 is essential for interaction with DnaK and for DnaJ activity.</text>
</comment>
<dbReference type="PANTHER" id="PTHR43096:SF48">
    <property type="entry name" value="CHAPERONE PROTEIN DNAJ"/>
    <property type="match status" value="1"/>
</dbReference>
<evidence type="ECO:0000256" key="8">
    <source>
        <dbReference type="ARBA" id="ARBA00023186"/>
    </source>
</evidence>
<keyword evidence="4 9" id="KW-0677">Repeat</keyword>
<comment type="cofactor">
    <cofactor evidence="9">
        <name>Zn(2+)</name>
        <dbReference type="ChEBI" id="CHEBI:29105"/>
    </cofactor>
    <text evidence="9">Binds 2 Zn(2+) ions per monomer.</text>
</comment>
<dbReference type="SUPFAM" id="SSF49493">
    <property type="entry name" value="HSP40/DnaJ peptide-binding domain"/>
    <property type="match status" value="2"/>
</dbReference>
<feature type="binding site" evidence="9">
    <location>
        <position position="144"/>
    </location>
    <ligand>
        <name>Zn(2+)</name>
        <dbReference type="ChEBI" id="CHEBI:29105"/>
        <label>1</label>
    </ligand>
</feature>
<keyword evidence="5 9" id="KW-0863">Zinc-finger</keyword>
<keyword evidence="8 9" id="KW-0143">Chaperone</keyword>
<evidence type="ECO:0000256" key="6">
    <source>
        <dbReference type="ARBA" id="ARBA00022833"/>
    </source>
</evidence>
<feature type="binding site" evidence="9">
    <location>
        <position position="204"/>
    </location>
    <ligand>
        <name>Zn(2+)</name>
        <dbReference type="ChEBI" id="CHEBI:29105"/>
        <label>1</label>
    </ligand>
</feature>
<keyword evidence="7 9" id="KW-0346">Stress response</keyword>
<evidence type="ECO:0000256" key="9">
    <source>
        <dbReference type="HAMAP-Rule" id="MF_01152"/>
    </source>
</evidence>
<name>A0ABT5L8B8_9MOLU</name>
<dbReference type="SMART" id="SM00271">
    <property type="entry name" value="DnaJ"/>
    <property type="match status" value="1"/>
</dbReference>
<keyword evidence="6 9" id="KW-0862">Zinc</keyword>
<dbReference type="PROSITE" id="PS00636">
    <property type="entry name" value="DNAJ_1"/>
    <property type="match status" value="1"/>
</dbReference>
<evidence type="ECO:0000259" key="11">
    <source>
        <dbReference type="PROSITE" id="PS50076"/>
    </source>
</evidence>
<dbReference type="CDD" id="cd10719">
    <property type="entry name" value="DnaJ_zf"/>
    <property type="match status" value="1"/>
</dbReference>
<comment type="caution">
    <text evidence="9">Lacks conserved residue(s) required for the propagation of feature annotation.</text>
</comment>
<proteinExistence type="inferred from homology"/>
<keyword evidence="2 9" id="KW-0235">DNA replication</keyword>
<dbReference type="Pfam" id="PF01556">
    <property type="entry name" value="DnaJ_C"/>
    <property type="match status" value="1"/>
</dbReference>
<comment type="similarity">
    <text evidence="9">Belongs to the DnaJ family.</text>
</comment>
<comment type="caution">
    <text evidence="13">The sequence shown here is derived from an EMBL/GenBank/DDBJ whole genome shotgun (WGS) entry which is preliminary data.</text>
</comment>
<evidence type="ECO:0000256" key="5">
    <source>
        <dbReference type="ARBA" id="ARBA00022771"/>
    </source>
</evidence>
<feature type="domain" description="CR-type" evidence="12">
    <location>
        <begin position="131"/>
        <end position="213"/>
    </location>
</feature>
<dbReference type="InterPro" id="IPR036869">
    <property type="entry name" value="J_dom_sf"/>
</dbReference>
<keyword evidence="14" id="KW-1185">Reference proteome</keyword>
<keyword evidence="3 9" id="KW-0479">Metal-binding</keyword>
<dbReference type="PROSITE" id="PS51188">
    <property type="entry name" value="ZF_CR"/>
    <property type="match status" value="1"/>
</dbReference>
<evidence type="ECO:0000313" key="13">
    <source>
        <dbReference type="EMBL" id="MDC9031915.1"/>
    </source>
</evidence>
<evidence type="ECO:0000256" key="7">
    <source>
        <dbReference type="ARBA" id="ARBA00023016"/>
    </source>
</evidence>
<organism evidence="13 14">
    <name type="scientific">Columbia Basin potato purple top phytoplasma</name>
    <dbReference type="NCBI Taxonomy" id="307134"/>
    <lineage>
        <taxon>Bacteria</taxon>
        <taxon>Bacillati</taxon>
        <taxon>Mycoplasmatota</taxon>
        <taxon>Mollicutes</taxon>
        <taxon>Acholeplasmatales</taxon>
        <taxon>Acholeplasmataceae</taxon>
        <taxon>Candidatus Phytoplasma</taxon>
        <taxon>16SrVI (Clover proliferation group)</taxon>
    </lineage>
</organism>
<dbReference type="Proteomes" id="UP001221763">
    <property type="component" value="Unassembled WGS sequence"/>
</dbReference>
<dbReference type="RefSeq" id="WP_273585139.1">
    <property type="nucleotide sequence ID" value="NZ_JANHJP010000002.1"/>
</dbReference>
<accession>A0ABT5L8B8</accession>
<comment type="subcellular location">
    <subcellularLocation>
        <location evidence="9">Cytoplasm</location>
    </subcellularLocation>
</comment>
<dbReference type="InterPro" id="IPR018253">
    <property type="entry name" value="DnaJ_domain_CS"/>
</dbReference>
<dbReference type="NCBIfam" id="TIGR02349">
    <property type="entry name" value="DnaJ_bact"/>
    <property type="match status" value="1"/>
</dbReference>
<feature type="domain" description="J" evidence="11">
    <location>
        <begin position="4"/>
        <end position="68"/>
    </location>
</feature>
<sequence>MKKDYYDVLQVSRNASEEEIKSSYRKLVKKYHPDVSKESNAAEKFKEVQEAYQVLSNPQKRSDYDNFGHQDYNDFGNQGFSQGFSSQGFSGINDIFETFFGEKQTKNTNNKYKTQDKYVEYVIDFLDACLGAEKEIKIEFEEDCHQCNGTGAQSPTDIQICYHCQGTGYITKYQRTFLGNIATKQLCSYCRGQGKTIHKKCSLCKGLQRVSNVKKVKISVPAGIEDGMTMQLDKQGNGGHLNTRNSDLYITFKVRPHDIFQREKQNIISTIWIDFYDAILGKELNIPTIYGEVELKIPEGTQTHTKFKLKNKGVPYLNTSYRKGDHYVIVKVKTPTQLSSHQKKLIQEIKELDLFKENTKKNKSWGFF</sequence>
<dbReference type="InterPro" id="IPR002939">
    <property type="entry name" value="DnaJ_C"/>
</dbReference>
<evidence type="ECO:0000256" key="10">
    <source>
        <dbReference type="PROSITE-ProRule" id="PRU00546"/>
    </source>
</evidence>
<feature type="binding site" evidence="9">
    <location>
        <position position="187"/>
    </location>
    <ligand>
        <name>Zn(2+)</name>
        <dbReference type="ChEBI" id="CHEBI:29105"/>
        <label>2</label>
    </ligand>
</feature>
<evidence type="ECO:0000256" key="3">
    <source>
        <dbReference type="ARBA" id="ARBA00022723"/>
    </source>
</evidence>
<dbReference type="PANTHER" id="PTHR43096">
    <property type="entry name" value="DNAJ HOMOLOG 1, MITOCHONDRIAL-RELATED"/>
    <property type="match status" value="1"/>
</dbReference>
<evidence type="ECO:0000256" key="1">
    <source>
        <dbReference type="ARBA" id="ARBA00022490"/>
    </source>
</evidence>
<dbReference type="InterPro" id="IPR008971">
    <property type="entry name" value="HSP40/DnaJ_pept-bd"/>
</dbReference>
<evidence type="ECO:0000256" key="2">
    <source>
        <dbReference type="ARBA" id="ARBA00022705"/>
    </source>
</evidence>
<dbReference type="PRINTS" id="PR00625">
    <property type="entry name" value="JDOMAIN"/>
</dbReference>
<evidence type="ECO:0000256" key="4">
    <source>
        <dbReference type="ARBA" id="ARBA00022737"/>
    </source>
</evidence>
<gene>
    <name evidence="9" type="primary">dnaJ</name>
    <name evidence="13" type="ORF">M8044_000134</name>
</gene>
<dbReference type="InterPro" id="IPR012724">
    <property type="entry name" value="DnaJ"/>
</dbReference>